<reference evidence="3" key="1">
    <citation type="submission" date="2016-05" db="EMBL/GenBank/DDBJ databases">
        <authorList>
            <person name="Liu B."/>
            <person name="Wang J."/>
            <person name="Zhu Y."/>
            <person name="Liu G."/>
            <person name="Chen Q."/>
            <person name="Chen Z."/>
            <person name="Lan J."/>
            <person name="Che J."/>
            <person name="Ge C."/>
            <person name="Shi H."/>
            <person name="Pan Z."/>
            <person name="Liu X."/>
        </authorList>
    </citation>
    <scope>NUCLEOTIDE SEQUENCE [LARGE SCALE GENOMIC DNA]</scope>
    <source>
        <strain evidence="3">FJAT-27215</strain>
    </source>
</reference>
<gene>
    <name evidence="2" type="ORF">A8F95_02500</name>
</gene>
<comment type="caution">
    <text evidence="2">The sequence shown here is derived from an EMBL/GenBank/DDBJ whole genome shotgun (WGS) entry which is preliminary data.</text>
</comment>
<keyword evidence="3" id="KW-1185">Reference proteome</keyword>
<dbReference type="Gene3D" id="1.20.120.650">
    <property type="entry name" value="Colicin D"/>
    <property type="match status" value="1"/>
</dbReference>
<sequence>MVVYKYKKLIGDFINKAITVEDFERNYLNSFKNETERIDNALFDILNDVFEAVDCYWHECLPGQETDFTISEQQLRNEVSEALIKLNNLLI</sequence>
<dbReference type="EMBL" id="MAYT01000001">
    <property type="protein sequence ID" value="OCA92586.1"/>
    <property type="molecule type" value="Genomic_DNA"/>
</dbReference>
<dbReference type="InterPro" id="IPR015287">
    <property type="entry name" value="Colicin_D_immunity_dom"/>
</dbReference>
<evidence type="ECO:0000313" key="3">
    <source>
        <dbReference type="Proteomes" id="UP000092578"/>
    </source>
</evidence>
<dbReference type="Proteomes" id="UP000092578">
    <property type="component" value="Unassembled WGS sequence"/>
</dbReference>
<dbReference type="AlphaFoldDB" id="A0A1B9B912"/>
<name>A0A1B9B912_9BACI</name>
<proteinExistence type="predicted"/>
<dbReference type="GO" id="GO:0015643">
    <property type="term" value="F:toxic substance binding"/>
    <property type="evidence" value="ECO:0007669"/>
    <property type="project" value="InterPro"/>
</dbReference>
<dbReference type="GO" id="GO:0030153">
    <property type="term" value="P:bacteriocin immunity"/>
    <property type="evidence" value="ECO:0007669"/>
    <property type="project" value="InterPro"/>
</dbReference>
<feature type="domain" description="Colicin D immunity protein" evidence="1">
    <location>
        <begin position="1"/>
        <end position="86"/>
    </location>
</feature>
<accession>A0A1B9B912</accession>
<dbReference type="InterPro" id="IPR036471">
    <property type="entry name" value="Colicin_D_sf"/>
</dbReference>
<dbReference type="RefSeq" id="WP_065409075.1">
    <property type="nucleotide sequence ID" value="NZ_MAYT01000001.1"/>
</dbReference>
<organism evidence="2 3">
    <name type="scientific">Pseudobacillus wudalianchiensis</name>
    <dbReference type="NCBI Taxonomy" id="1743143"/>
    <lineage>
        <taxon>Bacteria</taxon>
        <taxon>Bacillati</taxon>
        <taxon>Bacillota</taxon>
        <taxon>Bacilli</taxon>
        <taxon>Bacillales</taxon>
        <taxon>Bacillaceae</taxon>
        <taxon>Pseudobacillus</taxon>
    </lineage>
</organism>
<protein>
    <recommendedName>
        <fullName evidence="1">Colicin D immunity protein domain-containing protein</fullName>
    </recommendedName>
</protein>
<evidence type="ECO:0000313" key="2">
    <source>
        <dbReference type="EMBL" id="OCA92586.1"/>
    </source>
</evidence>
<dbReference type="Pfam" id="PF09204">
    <property type="entry name" value="Colicin_immun"/>
    <property type="match status" value="1"/>
</dbReference>
<evidence type="ECO:0000259" key="1">
    <source>
        <dbReference type="Pfam" id="PF09204"/>
    </source>
</evidence>